<dbReference type="EMBL" id="LPWE01000013">
    <property type="protein sequence ID" value="ODR93885.1"/>
    <property type="molecule type" value="Genomic_DNA"/>
</dbReference>
<dbReference type="AlphaFoldDB" id="A0A1E3VK37"/>
<evidence type="ECO:0000256" key="1">
    <source>
        <dbReference type="SAM" id="MobiDB-lite"/>
    </source>
</evidence>
<dbReference type="STRING" id="1774970.AUC70_09710"/>
<accession>A0A1E3VK37</accession>
<reference evidence="2 3" key="1">
    <citation type="journal article" date="2016" name="Environ. Microbiol.">
        <title>New Methyloceanibacter diversity from North Sea sediments includes methanotroph containing solely the soluble methane monooxygenase.</title>
        <authorList>
            <person name="Vekeman B."/>
            <person name="Kerckhof F.M."/>
            <person name="Cremers G."/>
            <person name="de Vos P."/>
            <person name="Vandamme P."/>
            <person name="Boon N."/>
            <person name="Op den Camp H.J."/>
            <person name="Heylen K."/>
        </authorList>
    </citation>
    <scope>NUCLEOTIDE SEQUENCE [LARGE SCALE GENOMIC DNA]</scope>
    <source>
        <strain evidence="2 3">R-67176</strain>
    </source>
</reference>
<sequence length="356" mass="37950">MREQAQKTAVDLDSLRQSMQARLDSMPEQAAQATTAIRKALNDQLREIESMTPNLTQAASQAAAQAATAAATQAAKEAARQAAKEAASIAASEAANQAAQLAATQAVSQANTQPAPFTAGSFAPAPAPSSTPPAADPLGASPLTLNPDPYRQPAPQQPSPQQPAPQQSAPASYAPQAEEPRPAADEYGLPPMPRFDAHGRQVAGGQEATDLDQAAGGLPPQMSGGQSRQSWAPAEPEQRAGYASTGAGQLRIDELARSIDIRTATEVWYRMRAGERGVLGRHIYTYEGQATFDEISNRYDRDPEFRNTVDRYVSDFERLLAEAEQSDPAGNMLQNYLTSETGRVYLLLAHASGRLR</sequence>
<feature type="compositionally biased region" description="Low complexity" evidence="1">
    <location>
        <begin position="84"/>
        <end position="124"/>
    </location>
</feature>
<dbReference type="RefSeq" id="WP_069445239.1">
    <property type="nucleotide sequence ID" value="NZ_LPWE01000013.1"/>
</dbReference>
<feature type="compositionally biased region" description="Low complexity" evidence="1">
    <location>
        <begin position="164"/>
        <end position="177"/>
    </location>
</feature>
<keyword evidence="3" id="KW-1185">Reference proteome</keyword>
<organism evidence="2 3">
    <name type="scientific">Methyloceanibacter stevinii</name>
    <dbReference type="NCBI Taxonomy" id="1774970"/>
    <lineage>
        <taxon>Bacteria</taxon>
        <taxon>Pseudomonadati</taxon>
        <taxon>Pseudomonadota</taxon>
        <taxon>Alphaproteobacteria</taxon>
        <taxon>Hyphomicrobiales</taxon>
        <taxon>Hyphomicrobiaceae</taxon>
        <taxon>Methyloceanibacter</taxon>
    </lineage>
</organism>
<protein>
    <submittedName>
        <fullName evidence="2">Uncharacterized protein</fullName>
    </submittedName>
</protein>
<gene>
    <name evidence="2" type="ORF">AUC70_09710</name>
</gene>
<feature type="compositionally biased region" description="Pro residues" evidence="1">
    <location>
        <begin position="150"/>
        <end position="163"/>
    </location>
</feature>
<evidence type="ECO:0000313" key="2">
    <source>
        <dbReference type="EMBL" id="ODR93885.1"/>
    </source>
</evidence>
<proteinExistence type="predicted"/>
<feature type="compositionally biased region" description="Pro residues" evidence="1">
    <location>
        <begin position="125"/>
        <end position="135"/>
    </location>
</feature>
<feature type="region of interest" description="Disordered" evidence="1">
    <location>
        <begin position="81"/>
        <end position="245"/>
    </location>
</feature>
<dbReference type="Proteomes" id="UP000094172">
    <property type="component" value="Unassembled WGS sequence"/>
</dbReference>
<comment type="caution">
    <text evidence="2">The sequence shown here is derived from an EMBL/GenBank/DDBJ whole genome shotgun (WGS) entry which is preliminary data.</text>
</comment>
<evidence type="ECO:0000313" key="3">
    <source>
        <dbReference type="Proteomes" id="UP000094172"/>
    </source>
</evidence>
<name>A0A1E3VK37_9HYPH</name>